<reference evidence="10 11" key="1">
    <citation type="journal article" date="2021" name="Hortic Res">
        <title>The domestication of Cucurbita argyrosperma as revealed by the genome of its wild relative.</title>
        <authorList>
            <person name="Barrera-Redondo J."/>
            <person name="Sanchez-de la Vega G."/>
            <person name="Aguirre-Liguori J.A."/>
            <person name="Castellanos-Morales G."/>
            <person name="Gutierrez-Guerrero Y.T."/>
            <person name="Aguirre-Dugua X."/>
            <person name="Aguirre-Planter E."/>
            <person name="Tenaillon M.I."/>
            <person name="Lira-Saade R."/>
            <person name="Eguiarte L.E."/>
        </authorList>
    </citation>
    <scope>NUCLEOTIDE SEQUENCE [LARGE SCALE GENOMIC DNA]</scope>
    <source>
        <strain evidence="10">JBR-2021</strain>
    </source>
</reference>
<keyword evidence="2" id="KW-0479">Metal-binding</keyword>
<dbReference type="Proteomes" id="UP000685013">
    <property type="component" value="Chromosome 19"/>
</dbReference>
<comment type="similarity">
    <text evidence="1">Belongs to the universal ribosomal protein uL5 family.</text>
</comment>
<dbReference type="AlphaFoldDB" id="A0AAV6LZ71"/>
<evidence type="ECO:0000256" key="4">
    <source>
        <dbReference type="ARBA" id="ARBA00023004"/>
    </source>
</evidence>
<feature type="domain" description="4Fe-4S ferredoxin-type" evidence="9">
    <location>
        <begin position="311"/>
        <end position="339"/>
    </location>
</feature>
<dbReference type="GO" id="GO:0006412">
    <property type="term" value="P:translation"/>
    <property type="evidence" value="ECO:0007669"/>
    <property type="project" value="InterPro"/>
</dbReference>
<gene>
    <name evidence="10" type="primary">RPL11-2</name>
    <name evidence="10" type="ORF">SDJN03_29114</name>
</gene>
<keyword evidence="11" id="KW-1185">Reference proteome</keyword>
<feature type="region of interest" description="Disordered" evidence="7">
    <location>
        <begin position="425"/>
        <end position="496"/>
    </location>
</feature>
<evidence type="ECO:0000259" key="8">
    <source>
        <dbReference type="PROSITE" id="PS50076"/>
    </source>
</evidence>
<dbReference type="GO" id="GO:0009055">
    <property type="term" value="F:electron transfer activity"/>
    <property type="evidence" value="ECO:0007669"/>
    <property type="project" value="InterPro"/>
</dbReference>
<dbReference type="PROSITE" id="PS51379">
    <property type="entry name" value="4FE4S_FER_2"/>
    <property type="match status" value="1"/>
</dbReference>
<dbReference type="Pfam" id="PF00281">
    <property type="entry name" value="Ribosomal_L5"/>
    <property type="match status" value="1"/>
</dbReference>
<dbReference type="PRINTS" id="PR00352">
    <property type="entry name" value="3FE4SFRDOXIN"/>
</dbReference>
<dbReference type="SMART" id="SM00271">
    <property type="entry name" value="DnaJ"/>
    <property type="match status" value="1"/>
</dbReference>
<evidence type="ECO:0000313" key="10">
    <source>
        <dbReference type="EMBL" id="KAG6572386.1"/>
    </source>
</evidence>
<comment type="caution">
    <text evidence="10">The sequence shown here is derived from an EMBL/GenBank/DDBJ whole genome shotgun (WGS) entry which is preliminary data.</text>
</comment>
<feature type="non-terminal residue" evidence="10">
    <location>
        <position position="1"/>
    </location>
</feature>
<evidence type="ECO:0000256" key="1">
    <source>
        <dbReference type="ARBA" id="ARBA00008553"/>
    </source>
</evidence>
<dbReference type="EMBL" id="JAGKQH010000019">
    <property type="protein sequence ID" value="KAG6572386.1"/>
    <property type="molecule type" value="Genomic_DNA"/>
</dbReference>
<dbReference type="CDD" id="cd06257">
    <property type="entry name" value="DnaJ"/>
    <property type="match status" value="1"/>
</dbReference>
<dbReference type="GO" id="GO:0003735">
    <property type="term" value="F:structural constituent of ribosome"/>
    <property type="evidence" value="ECO:0007669"/>
    <property type="project" value="InterPro"/>
</dbReference>
<dbReference type="PANTHER" id="PTHR44579">
    <property type="entry name" value="OS01G0730500 PROTEIN"/>
    <property type="match status" value="1"/>
</dbReference>
<feature type="compositionally biased region" description="Basic and acidic residues" evidence="7">
    <location>
        <begin position="448"/>
        <end position="462"/>
    </location>
</feature>
<dbReference type="InterPro" id="IPR001080">
    <property type="entry name" value="3Fe4S_ferredoxin"/>
</dbReference>
<evidence type="ECO:0000256" key="6">
    <source>
        <dbReference type="ARBA" id="ARBA00023274"/>
    </source>
</evidence>
<organism evidence="10 11">
    <name type="scientific">Cucurbita argyrosperma subsp. sororia</name>
    <dbReference type="NCBI Taxonomy" id="37648"/>
    <lineage>
        <taxon>Eukaryota</taxon>
        <taxon>Viridiplantae</taxon>
        <taxon>Streptophyta</taxon>
        <taxon>Embryophyta</taxon>
        <taxon>Tracheophyta</taxon>
        <taxon>Spermatophyta</taxon>
        <taxon>Magnoliopsida</taxon>
        <taxon>eudicotyledons</taxon>
        <taxon>Gunneridae</taxon>
        <taxon>Pentapetalae</taxon>
        <taxon>rosids</taxon>
        <taxon>fabids</taxon>
        <taxon>Cucurbitales</taxon>
        <taxon>Cucurbitaceae</taxon>
        <taxon>Cucurbiteae</taxon>
        <taxon>Cucurbita</taxon>
    </lineage>
</organism>
<feature type="compositionally biased region" description="Basic and acidic residues" evidence="7">
    <location>
        <begin position="470"/>
        <end position="480"/>
    </location>
</feature>
<feature type="domain" description="J" evidence="8">
    <location>
        <begin position="228"/>
        <end position="293"/>
    </location>
</feature>
<dbReference type="InterPro" id="IPR031309">
    <property type="entry name" value="Ribosomal_uL5_C"/>
</dbReference>
<name>A0AAV6LZ71_9ROSI</name>
<evidence type="ECO:0000256" key="3">
    <source>
        <dbReference type="ARBA" id="ARBA00022980"/>
    </source>
</evidence>
<dbReference type="Pfam" id="PF00673">
    <property type="entry name" value="Ribosomal_L5_C"/>
    <property type="match status" value="1"/>
</dbReference>
<sequence length="496" mass="55862">MASEKKLSNPMRDIKVQKLVLNISVGESGDRLTRAAKVLEQLSGQSPVFSKARYTVRSFGIRRNEKIACYVTVRGDKAMQLLESGLKVKEYELLRRNFSDTGCFGFGIQEHIDLGIKYDPSTGIYGMDFFVVLERPGYRVGRRRRCKSRVGIQHRVTKEDAMKWFQLLSPVCTDAIKLQPPILLSPWRSFAKPSGSCGAIARGAGRRNCGSLKVTARDSASTEAVADDYYAVLGLLPDASPEQIKKAYYNCMKECHPDLSGDDPDTTNFCMFINEVYEVLSDPVQRMVYDEIHGYALTAINPFFDDSSTKDLAFVDEFSCIGCKSCANVAPDVFGIEEDFGRARVYSQCGNRQQVQEAIESCPVDCIHWTSAAQLSLLEDEMRRVERVNVAFMLSGMGSSAVDVFRLASSRWEKRQSKVLEQAKVRMTKKKSSDSDDSYWSNLWGSPKDQRNSEEEKNERAKRAAAAARRWREYSRRGVDKPPTFKLPESISSNDN</sequence>
<dbReference type="InterPro" id="IPR031310">
    <property type="entry name" value="Ribosomal_uL5_N"/>
</dbReference>
<evidence type="ECO:0000256" key="2">
    <source>
        <dbReference type="ARBA" id="ARBA00022723"/>
    </source>
</evidence>
<evidence type="ECO:0000256" key="7">
    <source>
        <dbReference type="SAM" id="MobiDB-lite"/>
    </source>
</evidence>
<accession>A0AAV6LZ71</accession>
<dbReference type="GO" id="GO:0005506">
    <property type="term" value="F:iron ion binding"/>
    <property type="evidence" value="ECO:0007669"/>
    <property type="project" value="InterPro"/>
</dbReference>
<keyword evidence="3 10" id="KW-0689">Ribosomal protein</keyword>
<dbReference type="Pfam" id="PF13370">
    <property type="entry name" value="Fer4_13"/>
    <property type="match status" value="1"/>
</dbReference>
<proteinExistence type="inferred from homology"/>
<dbReference type="GO" id="GO:0051536">
    <property type="term" value="F:iron-sulfur cluster binding"/>
    <property type="evidence" value="ECO:0007669"/>
    <property type="project" value="UniProtKB-KW"/>
</dbReference>
<evidence type="ECO:0000256" key="5">
    <source>
        <dbReference type="ARBA" id="ARBA00023014"/>
    </source>
</evidence>
<evidence type="ECO:0000313" key="11">
    <source>
        <dbReference type="Proteomes" id="UP000685013"/>
    </source>
</evidence>
<dbReference type="PROSITE" id="PS50076">
    <property type="entry name" value="DNAJ_2"/>
    <property type="match status" value="1"/>
</dbReference>
<dbReference type="Pfam" id="PF00226">
    <property type="entry name" value="DnaJ"/>
    <property type="match status" value="1"/>
</dbReference>
<keyword evidence="6" id="KW-0687">Ribonucleoprotein</keyword>
<dbReference type="PANTHER" id="PTHR44579:SF2">
    <property type="entry name" value="OS01G0730500 PROTEIN"/>
    <property type="match status" value="1"/>
</dbReference>
<dbReference type="InterPro" id="IPR057266">
    <property type="entry name" value="Ribosomal_uL5_euk/arc-type"/>
</dbReference>
<evidence type="ECO:0000259" key="9">
    <source>
        <dbReference type="PROSITE" id="PS51379"/>
    </source>
</evidence>
<dbReference type="FunFam" id="3.30.1440.10:FF:000002">
    <property type="entry name" value="60S ribosomal protein L11"/>
    <property type="match status" value="1"/>
</dbReference>
<dbReference type="InterPro" id="IPR020929">
    <property type="entry name" value="Ribosomal_uL5_CS"/>
</dbReference>
<dbReference type="InterPro" id="IPR001623">
    <property type="entry name" value="DnaJ_domain"/>
</dbReference>
<protein>
    <submittedName>
        <fullName evidence="10">60S ribosomal protein L11</fullName>
    </submittedName>
</protein>
<dbReference type="NCBIfam" id="NF003258">
    <property type="entry name" value="PRK04219.1"/>
    <property type="match status" value="1"/>
</dbReference>
<dbReference type="GO" id="GO:1990904">
    <property type="term" value="C:ribonucleoprotein complex"/>
    <property type="evidence" value="ECO:0007669"/>
    <property type="project" value="UniProtKB-KW"/>
</dbReference>
<keyword evidence="4" id="KW-0408">Iron</keyword>
<keyword evidence="5" id="KW-0411">Iron-sulfur</keyword>
<dbReference type="PROSITE" id="PS00358">
    <property type="entry name" value="RIBOSOMAL_L5"/>
    <property type="match status" value="1"/>
</dbReference>
<dbReference type="InterPro" id="IPR017896">
    <property type="entry name" value="4Fe4S_Fe-S-bd"/>
</dbReference>
<dbReference type="GO" id="GO:0005840">
    <property type="term" value="C:ribosome"/>
    <property type="evidence" value="ECO:0007669"/>
    <property type="project" value="UniProtKB-KW"/>
</dbReference>